<feature type="domain" description="PAC" evidence="14">
    <location>
        <begin position="411"/>
        <end position="463"/>
    </location>
</feature>
<dbReference type="InterPro" id="IPR035965">
    <property type="entry name" value="PAS-like_dom_sf"/>
</dbReference>
<dbReference type="SUPFAM" id="SSF55874">
    <property type="entry name" value="ATPase domain of HSP90 chaperone/DNA topoisomerase II/histidine kinase"/>
    <property type="match status" value="1"/>
</dbReference>
<dbReference type="Pfam" id="PF00512">
    <property type="entry name" value="HisKA"/>
    <property type="match status" value="1"/>
</dbReference>
<dbReference type="PANTHER" id="PTHR43065">
    <property type="entry name" value="SENSOR HISTIDINE KINASE"/>
    <property type="match status" value="1"/>
</dbReference>
<evidence type="ECO:0000256" key="5">
    <source>
        <dbReference type="ARBA" id="ARBA00022741"/>
    </source>
</evidence>
<dbReference type="FunFam" id="3.30.450.20:FF:000099">
    <property type="entry name" value="Sensory box sensor histidine kinase"/>
    <property type="match status" value="1"/>
</dbReference>
<dbReference type="GO" id="GO:0000155">
    <property type="term" value="F:phosphorelay sensor kinase activity"/>
    <property type="evidence" value="ECO:0007669"/>
    <property type="project" value="InterPro"/>
</dbReference>
<dbReference type="PRINTS" id="PR00344">
    <property type="entry name" value="BCTRLSENSOR"/>
</dbReference>
<organism evidence="15 16">
    <name type="scientific">Salinarimonas soli</name>
    <dbReference type="NCBI Taxonomy" id="1638099"/>
    <lineage>
        <taxon>Bacteria</taxon>
        <taxon>Pseudomonadati</taxon>
        <taxon>Pseudomonadota</taxon>
        <taxon>Alphaproteobacteria</taxon>
        <taxon>Hyphomicrobiales</taxon>
        <taxon>Salinarimonadaceae</taxon>
        <taxon>Salinarimonas</taxon>
    </lineage>
</organism>
<dbReference type="Gene3D" id="1.10.287.130">
    <property type="match status" value="1"/>
</dbReference>
<comment type="catalytic activity">
    <reaction evidence="1">
        <text>ATP + protein L-histidine = ADP + protein N-phospho-L-histidine.</text>
        <dbReference type="EC" id="2.7.13.3"/>
    </reaction>
</comment>
<dbReference type="SUPFAM" id="SSF55781">
    <property type="entry name" value="GAF domain-like"/>
    <property type="match status" value="1"/>
</dbReference>
<keyword evidence="16" id="KW-1185">Reference proteome</keyword>
<dbReference type="PROSITE" id="PS50110">
    <property type="entry name" value="RESPONSE_REGULATORY"/>
    <property type="match status" value="1"/>
</dbReference>
<dbReference type="SMART" id="SM00448">
    <property type="entry name" value="REC"/>
    <property type="match status" value="1"/>
</dbReference>
<dbReference type="InterPro" id="IPR003661">
    <property type="entry name" value="HisK_dim/P_dom"/>
</dbReference>
<evidence type="ECO:0000259" key="14">
    <source>
        <dbReference type="PROSITE" id="PS50113"/>
    </source>
</evidence>
<keyword evidence="3 9" id="KW-0597">Phosphoprotein</keyword>
<keyword evidence="4" id="KW-0808">Transferase</keyword>
<dbReference type="PANTHER" id="PTHR43065:SF46">
    <property type="entry name" value="C4-DICARBOXYLATE TRANSPORT SENSOR PROTEIN DCTB"/>
    <property type="match status" value="1"/>
</dbReference>
<dbReference type="Pfam" id="PF00072">
    <property type="entry name" value="Response_reg"/>
    <property type="match status" value="1"/>
</dbReference>
<dbReference type="InterPro" id="IPR036097">
    <property type="entry name" value="HisK_dim/P_sf"/>
</dbReference>
<dbReference type="PROSITE" id="PS50112">
    <property type="entry name" value="PAS"/>
    <property type="match status" value="1"/>
</dbReference>
<dbReference type="EMBL" id="VUOA01000024">
    <property type="protein sequence ID" value="KAA2236691.1"/>
    <property type="molecule type" value="Genomic_DNA"/>
</dbReference>
<dbReference type="Pfam" id="PF08447">
    <property type="entry name" value="PAS_3"/>
    <property type="match status" value="1"/>
</dbReference>
<dbReference type="GO" id="GO:0005524">
    <property type="term" value="F:ATP binding"/>
    <property type="evidence" value="ECO:0007669"/>
    <property type="project" value="UniProtKB-KW"/>
</dbReference>
<keyword evidence="10" id="KW-0175">Coiled coil</keyword>
<dbReference type="InterPro" id="IPR001610">
    <property type="entry name" value="PAC"/>
</dbReference>
<dbReference type="InterPro" id="IPR000014">
    <property type="entry name" value="PAS"/>
</dbReference>
<dbReference type="SUPFAM" id="SSF47384">
    <property type="entry name" value="Homodimeric domain of signal transducing histidine kinase"/>
    <property type="match status" value="1"/>
</dbReference>
<dbReference type="AlphaFoldDB" id="A0A5B2VC41"/>
<dbReference type="SMART" id="SM00091">
    <property type="entry name" value="PAS"/>
    <property type="match status" value="1"/>
</dbReference>
<dbReference type="InterPro" id="IPR001789">
    <property type="entry name" value="Sig_transdc_resp-reg_receiver"/>
</dbReference>
<dbReference type="SUPFAM" id="SSF55785">
    <property type="entry name" value="PYP-like sensor domain (PAS domain)"/>
    <property type="match status" value="2"/>
</dbReference>
<dbReference type="PROSITE" id="PS50113">
    <property type="entry name" value="PAC"/>
    <property type="match status" value="1"/>
</dbReference>
<dbReference type="Gene3D" id="3.30.450.40">
    <property type="match status" value="1"/>
</dbReference>
<evidence type="ECO:0000256" key="3">
    <source>
        <dbReference type="ARBA" id="ARBA00022553"/>
    </source>
</evidence>
<dbReference type="SMART" id="SM00387">
    <property type="entry name" value="HATPase_c"/>
    <property type="match status" value="1"/>
</dbReference>
<comment type="caution">
    <text evidence="15">The sequence shown here is derived from an EMBL/GenBank/DDBJ whole genome shotgun (WGS) entry which is preliminary data.</text>
</comment>
<dbReference type="SMART" id="SM00065">
    <property type="entry name" value="GAF"/>
    <property type="match status" value="1"/>
</dbReference>
<evidence type="ECO:0000256" key="6">
    <source>
        <dbReference type="ARBA" id="ARBA00022777"/>
    </source>
</evidence>
<dbReference type="InterPro" id="IPR013655">
    <property type="entry name" value="PAS_fold_3"/>
</dbReference>
<dbReference type="Gene3D" id="3.30.450.20">
    <property type="entry name" value="PAS domain"/>
    <property type="match status" value="2"/>
</dbReference>
<gene>
    <name evidence="15" type="ORF">F0L46_13750</name>
</gene>
<dbReference type="InterPro" id="IPR013656">
    <property type="entry name" value="PAS_4"/>
</dbReference>
<feature type="modified residue" description="4-aspartylphosphate" evidence="9">
    <location>
        <position position="810"/>
    </location>
</feature>
<feature type="coiled-coil region" evidence="10">
    <location>
        <begin position="454"/>
        <end position="492"/>
    </location>
</feature>
<evidence type="ECO:0000313" key="15">
    <source>
        <dbReference type="EMBL" id="KAA2236691.1"/>
    </source>
</evidence>
<dbReference type="SMART" id="SM00388">
    <property type="entry name" value="HisKA"/>
    <property type="match status" value="1"/>
</dbReference>
<evidence type="ECO:0000313" key="16">
    <source>
        <dbReference type="Proteomes" id="UP000323142"/>
    </source>
</evidence>
<dbReference type="InterPro" id="IPR029016">
    <property type="entry name" value="GAF-like_dom_sf"/>
</dbReference>
<accession>A0A5B2VC41</accession>
<dbReference type="InterPro" id="IPR000700">
    <property type="entry name" value="PAS-assoc_C"/>
</dbReference>
<dbReference type="InterPro" id="IPR036890">
    <property type="entry name" value="HATPase_C_sf"/>
</dbReference>
<dbReference type="Pfam" id="PF02518">
    <property type="entry name" value="HATPase_c"/>
    <property type="match status" value="1"/>
</dbReference>
<dbReference type="SUPFAM" id="SSF52172">
    <property type="entry name" value="CheY-like"/>
    <property type="match status" value="1"/>
</dbReference>
<dbReference type="Gene3D" id="3.30.565.10">
    <property type="entry name" value="Histidine kinase-like ATPase, C-terminal domain"/>
    <property type="match status" value="1"/>
</dbReference>
<keyword evidence="8" id="KW-0902">Two-component regulatory system</keyword>
<evidence type="ECO:0000256" key="1">
    <source>
        <dbReference type="ARBA" id="ARBA00000085"/>
    </source>
</evidence>
<feature type="domain" description="Histidine kinase" evidence="11">
    <location>
        <begin position="501"/>
        <end position="728"/>
    </location>
</feature>
<dbReference type="EC" id="2.7.13.3" evidence="2"/>
<evidence type="ECO:0000256" key="2">
    <source>
        <dbReference type="ARBA" id="ARBA00012438"/>
    </source>
</evidence>
<evidence type="ECO:0000259" key="13">
    <source>
        <dbReference type="PROSITE" id="PS50112"/>
    </source>
</evidence>
<feature type="domain" description="PAS" evidence="13">
    <location>
        <begin position="338"/>
        <end position="408"/>
    </location>
</feature>
<evidence type="ECO:0000256" key="8">
    <source>
        <dbReference type="ARBA" id="ARBA00023012"/>
    </source>
</evidence>
<keyword evidence="6" id="KW-0418">Kinase</keyword>
<evidence type="ECO:0000259" key="12">
    <source>
        <dbReference type="PROSITE" id="PS50110"/>
    </source>
</evidence>
<protein>
    <recommendedName>
        <fullName evidence="2">histidine kinase</fullName>
        <ecNumber evidence="2">2.7.13.3</ecNumber>
    </recommendedName>
</protein>
<keyword evidence="5" id="KW-0547">Nucleotide-binding</keyword>
<dbReference type="SMART" id="SM00086">
    <property type="entry name" value="PAC"/>
    <property type="match status" value="1"/>
</dbReference>
<dbReference type="PROSITE" id="PS50109">
    <property type="entry name" value="HIS_KIN"/>
    <property type="match status" value="1"/>
</dbReference>
<dbReference type="Pfam" id="PF08448">
    <property type="entry name" value="PAS_4"/>
    <property type="match status" value="1"/>
</dbReference>
<evidence type="ECO:0000256" key="4">
    <source>
        <dbReference type="ARBA" id="ARBA00022679"/>
    </source>
</evidence>
<dbReference type="OrthoDB" id="9796100at2"/>
<evidence type="ECO:0000256" key="9">
    <source>
        <dbReference type="PROSITE-ProRule" id="PRU00169"/>
    </source>
</evidence>
<dbReference type="Pfam" id="PF01590">
    <property type="entry name" value="GAF"/>
    <property type="match status" value="1"/>
</dbReference>
<evidence type="ECO:0000259" key="11">
    <source>
        <dbReference type="PROSITE" id="PS50109"/>
    </source>
</evidence>
<evidence type="ECO:0000256" key="10">
    <source>
        <dbReference type="SAM" id="Coils"/>
    </source>
</evidence>
<dbReference type="Proteomes" id="UP000323142">
    <property type="component" value="Unassembled WGS sequence"/>
</dbReference>
<dbReference type="InterPro" id="IPR003018">
    <property type="entry name" value="GAF"/>
</dbReference>
<dbReference type="CDD" id="cd00082">
    <property type="entry name" value="HisKA"/>
    <property type="match status" value="1"/>
</dbReference>
<proteinExistence type="predicted"/>
<feature type="domain" description="Response regulatory" evidence="12">
    <location>
        <begin position="758"/>
        <end position="878"/>
    </location>
</feature>
<reference evidence="15 16" key="2">
    <citation type="submission" date="2019-09" db="EMBL/GenBank/DDBJ databases">
        <authorList>
            <person name="Jin C."/>
        </authorList>
    </citation>
    <scope>NUCLEOTIDE SEQUENCE [LARGE SCALE GENOMIC DNA]</scope>
    <source>
        <strain evidence="15 16">BN140002</strain>
    </source>
</reference>
<dbReference type="NCBIfam" id="TIGR00229">
    <property type="entry name" value="sensory_box"/>
    <property type="match status" value="1"/>
</dbReference>
<dbReference type="Gene3D" id="3.40.50.2300">
    <property type="match status" value="1"/>
</dbReference>
<dbReference type="InterPro" id="IPR011006">
    <property type="entry name" value="CheY-like_superfamily"/>
</dbReference>
<sequence>MSAAPGAALSDTCPAGGGMAARIRGHDWAATPLGPLPSWPSTLRSALDLCLSAAFPTAVYWGPDLRLFYNDAWAPIPAERHPWALGRPAVEVWSDIWEVVGPQFRHVLETGEGFSTFEQMLPIRRGGRVQETFWNYSLTPIRGEDGTVTGVLNQGHEITDQVHATRRQAFRLDLERRLRDIGEPDDVIATAQALLGEHLGANRVGYGEVDAGALRYFTTTNNWTDGTVPPRHGTHDLEAFGPEILGALRRGETLVIDDVRADPRTAMPRAVAAFAAIETASVVTSTLLKNGRMQAALYVHAREPRSWARGDVALVEEVAERIWSAVERANAEAALRTSEERYRSLVEATAAIVWDAPASGAFEEPQPHWSAFTGQSWDELKGHGFLDAIHPEDRDRVADLWARAVETRSPYEAEYRLRRRDGAYRHMLARAVPIPDKSGAVGSWIGSHTDVHDLRVAEAELRRLNETLETQVDNRTAELLKAEEALRQAQKMEAIGQLTGGVAHDFNNLLTVVTGSLDIARRSLAAGDEARTQRLIDNALKGAQRAAALTQRLLAFSRRQPLAPRAVDVNELVTSMGADLLARTLGEAIHLETDAALDLWPAVADPNQLENAILNLAVNGRDAMAERAEARLTIRTANREIDAGIAAAAGIAPGRYVEIAVSDTGAGIPPEAMTRIFEPFYTTKEQGKGTGLGLPTVFGFMKQSGGTVLIDSVVGSGTTVKLLLPVAETKPAAVPVARQGLAQGVAEDVRRADGGPLTVLVVEDQEAVGDLAEAVLVDAGYRVLRAPDGPRALAILADPAGAEVGLLFSDVVMPGGMSGLDLAREVGRRRPDLPVLLTTGYAHASLGLHGDASRGAEYPVLDKPYRRYDLLAKVRDVLGDQAAPARSWRSTG</sequence>
<dbReference type="RefSeq" id="WP_149818454.1">
    <property type="nucleotide sequence ID" value="NZ_VUOA01000024.1"/>
</dbReference>
<name>A0A5B2VC41_9HYPH</name>
<evidence type="ECO:0000256" key="7">
    <source>
        <dbReference type="ARBA" id="ARBA00022840"/>
    </source>
</evidence>
<dbReference type="CDD" id="cd00130">
    <property type="entry name" value="PAS"/>
    <property type="match status" value="1"/>
</dbReference>
<dbReference type="InterPro" id="IPR003594">
    <property type="entry name" value="HATPase_dom"/>
</dbReference>
<dbReference type="InterPro" id="IPR004358">
    <property type="entry name" value="Sig_transdc_His_kin-like_C"/>
</dbReference>
<dbReference type="InterPro" id="IPR005467">
    <property type="entry name" value="His_kinase_dom"/>
</dbReference>
<keyword evidence="7" id="KW-0067">ATP-binding</keyword>
<reference evidence="15 16" key="1">
    <citation type="submission" date="2019-09" db="EMBL/GenBank/DDBJ databases">
        <title>Salinarimonas rosea gen. nov., sp. nov., a new member of the a-2 subgroup of the Proteobacteria.</title>
        <authorList>
            <person name="Liu J."/>
        </authorList>
    </citation>
    <scope>NUCLEOTIDE SEQUENCE [LARGE SCALE GENOMIC DNA]</scope>
    <source>
        <strain evidence="15 16">BN140002</strain>
    </source>
</reference>